<evidence type="ECO:0000313" key="2">
    <source>
        <dbReference type="Proteomes" id="UP001596044"/>
    </source>
</evidence>
<gene>
    <name evidence="1" type="ORF">ACFPOG_28435</name>
</gene>
<proteinExistence type="predicted"/>
<comment type="caution">
    <text evidence="1">The sequence shown here is derived from an EMBL/GenBank/DDBJ whole genome shotgun (WGS) entry which is preliminary data.</text>
</comment>
<dbReference type="Proteomes" id="UP001596044">
    <property type="component" value="Unassembled WGS sequence"/>
</dbReference>
<evidence type="ECO:0000313" key="1">
    <source>
        <dbReference type="EMBL" id="MFC5452140.1"/>
    </source>
</evidence>
<organism evidence="1 2">
    <name type="scientific">Paenibacillus aestuarii</name>
    <dbReference type="NCBI Taxonomy" id="516965"/>
    <lineage>
        <taxon>Bacteria</taxon>
        <taxon>Bacillati</taxon>
        <taxon>Bacillota</taxon>
        <taxon>Bacilli</taxon>
        <taxon>Bacillales</taxon>
        <taxon>Paenibacillaceae</taxon>
        <taxon>Paenibacillus</taxon>
    </lineage>
</organism>
<sequence length="136" mass="15392">MLKTDDAVFRKQLASMFIKIAERVEQDEEFAQWLLQGTVWEAVEKSSKRSAQSELPSAPSAQSPLPDIYAIYAMEGEGALHELLHTYEVGFLIEIVLANGLDPVRKVRRWKTKHKIIAYMLEAVAKQMAKGKAFVN</sequence>
<dbReference type="EMBL" id="JBHSMJ010000042">
    <property type="protein sequence ID" value="MFC5452140.1"/>
    <property type="molecule type" value="Genomic_DNA"/>
</dbReference>
<dbReference type="RefSeq" id="WP_270877740.1">
    <property type="nucleotide sequence ID" value="NZ_JAQFVF010000005.1"/>
</dbReference>
<keyword evidence="2" id="KW-1185">Reference proteome</keyword>
<accession>A0ABW0KG49</accession>
<reference evidence="2" key="1">
    <citation type="journal article" date="2019" name="Int. J. Syst. Evol. Microbiol.">
        <title>The Global Catalogue of Microorganisms (GCM) 10K type strain sequencing project: providing services to taxonomists for standard genome sequencing and annotation.</title>
        <authorList>
            <consortium name="The Broad Institute Genomics Platform"/>
            <consortium name="The Broad Institute Genome Sequencing Center for Infectious Disease"/>
            <person name="Wu L."/>
            <person name="Ma J."/>
        </authorList>
    </citation>
    <scope>NUCLEOTIDE SEQUENCE [LARGE SCALE GENOMIC DNA]</scope>
    <source>
        <strain evidence="2">KACC 11904</strain>
    </source>
</reference>
<name>A0ABW0KG49_9BACL</name>
<protein>
    <submittedName>
        <fullName evidence="1">Uncharacterized protein</fullName>
    </submittedName>
</protein>